<dbReference type="AlphaFoldDB" id="A0A1N7N8C5"/>
<dbReference type="EMBL" id="MUGO01000026">
    <property type="protein sequence ID" value="PQA90186.1"/>
    <property type="molecule type" value="Genomic_DNA"/>
</dbReference>
<reference evidence="4" key="3">
    <citation type="submission" date="2017-01" db="EMBL/GenBank/DDBJ databases">
        <authorList>
            <person name="Mah S.A."/>
            <person name="Swanson W.J."/>
            <person name="Moy G.W."/>
            <person name="Vacquier V.D."/>
        </authorList>
    </citation>
    <scope>NUCLEOTIDE SEQUENCE [LARGE SCALE GENOMIC DNA]</scope>
    <source>
        <strain evidence="4">DSM 21068</strain>
    </source>
</reference>
<keyword evidence="6" id="KW-1185">Reference proteome</keyword>
<dbReference type="Pfam" id="PF10593">
    <property type="entry name" value="Z1"/>
    <property type="match status" value="1"/>
</dbReference>
<dbReference type="Proteomes" id="UP000186246">
    <property type="component" value="Unassembled WGS sequence"/>
</dbReference>
<reference evidence="5" key="2">
    <citation type="submission" date="2017-01" db="EMBL/GenBank/DDBJ databases">
        <authorList>
            <person name="Varghese N."/>
            <person name="Submissions S."/>
        </authorList>
    </citation>
    <scope>NUCLEOTIDE SEQUENCE [LARGE SCALE GENOMIC DNA]</scope>
    <source>
        <strain evidence="5">DSM 21068</strain>
    </source>
</reference>
<sequence length="942" mass="107696">MSTLLQSARAISHTLLSLHQGQITDEVLFTIIEKTKAMNIVEGQIFDEEELFEILRADFSIGSGAITELYDEKVTPWLNDEKVNIDFELWNRYKLEMQKNDPSFPVNDLDDFTDKILDKCVNPKETKSFDRRGMVVGHVQSGKTSNYVGLINKATDAGYKVIIVIAGTISSLRRQTQERIDSGYIGRNSSAFIRENENKIIGVGQYKVNTDIYSLTSSYYKTGDEGDFSQSVANRLNIPIGKNPVVFVIKKNKSILENLIDWFSKDVNAKIVDGSPKLFDVPVLIIDDEADAASVNASKSIDDIKTINKLIRTLLNLFNQNTFIGYTATPYANLFISQEHNDELTTIVKNKEYKIGEDLFPRDFIINIKAPTNYIGAAKIFGFENPNGEEKEPLDIFRAINDYDPPFFKTINKNNKEDLPEYLPKSLEKAIKSFILTCAIRRLRGHENKHNSMLIHVALLVKWIDRVASLVNEKTKEYANAIRSEDAGILYELKELYESDFVPTTDNVLENLDYKDIRIKQHSWEEVKGELKKAVSKIDVRSVHGTRSTTNLEYHNIEEIDYNRHENGLSVIAVGGSRLSRGITLEGLSVSYYLRTTKMYDSLMQMGRWFGYRPGYVDLCRLYTTEQIFEWFNHITMATEEMRNDFDEMTASHQRPKDFRLKVRNHHGLMTITSLAKLHFSKNIDISFSGTNPQTYQLLKTKSAIESNFKNFQSLLNIGNKPVEIVKHKDGDKIPRYVLIKDFDKEKIATFLDNFKIDLLRIKNAKLGEYVLAQNEIKEWSVAIVSNTDTDTFIDFKGGSKKGERANNTKVKTYQIQIGSETFVLGCSVRNQQLMRDGEYYLISKNQIDDTVDRQVDLAVADLKKNDAIKIERENEKKGLLLIYALDERGTPNVNNGIPIIGYSLHFPKIENEVKTSYTTTIFDSFDEDPQEDDDSPNNENE</sequence>
<dbReference type="EMBL" id="FTOJ01000007">
    <property type="protein sequence ID" value="SIS94614.1"/>
    <property type="molecule type" value="Genomic_DNA"/>
</dbReference>
<evidence type="ECO:0000313" key="6">
    <source>
        <dbReference type="Proteomes" id="UP000238314"/>
    </source>
</evidence>
<accession>A0A1N7N8C5</accession>
<dbReference type="RefSeq" id="WP_076452092.1">
    <property type="nucleotide sequence ID" value="NZ_FTOJ01000007.1"/>
</dbReference>
<feature type="compositionally biased region" description="Acidic residues" evidence="1">
    <location>
        <begin position="925"/>
        <end position="942"/>
    </location>
</feature>
<evidence type="ECO:0000313" key="4">
    <source>
        <dbReference type="EMBL" id="SIS94614.1"/>
    </source>
</evidence>
<dbReference type="Proteomes" id="UP000238314">
    <property type="component" value="Unassembled WGS sequence"/>
</dbReference>
<organism evidence="4 5">
    <name type="scientific">Chryseobacterium piscicola</name>
    <dbReference type="NCBI Taxonomy" id="551459"/>
    <lineage>
        <taxon>Bacteria</taxon>
        <taxon>Pseudomonadati</taxon>
        <taxon>Bacteroidota</taxon>
        <taxon>Flavobacteriia</taxon>
        <taxon>Flavobacteriales</taxon>
        <taxon>Weeksellaceae</taxon>
        <taxon>Chryseobacterium group</taxon>
        <taxon>Chryseobacterium</taxon>
    </lineage>
</organism>
<dbReference type="InterPro" id="IPR018310">
    <property type="entry name" value="Put_endonuclease_Z1-dom"/>
</dbReference>
<reference evidence="3 6" key="1">
    <citation type="submission" date="2016-11" db="EMBL/GenBank/DDBJ databases">
        <title>Whole genomes of Flavobacteriaceae.</title>
        <authorList>
            <person name="Stine C."/>
            <person name="Li C."/>
            <person name="Tadesse D."/>
        </authorList>
    </citation>
    <scope>NUCLEOTIDE SEQUENCE [LARGE SCALE GENOMIC DNA]</scope>
    <source>
        <strain evidence="3 6">DSM 21068</strain>
    </source>
</reference>
<evidence type="ECO:0000313" key="5">
    <source>
        <dbReference type="Proteomes" id="UP000186246"/>
    </source>
</evidence>
<evidence type="ECO:0000259" key="2">
    <source>
        <dbReference type="Pfam" id="PF10593"/>
    </source>
</evidence>
<evidence type="ECO:0000256" key="1">
    <source>
        <dbReference type="SAM" id="MobiDB-lite"/>
    </source>
</evidence>
<dbReference type="Gene3D" id="3.40.50.300">
    <property type="entry name" value="P-loop containing nucleotide triphosphate hydrolases"/>
    <property type="match status" value="1"/>
</dbReference>
<evidence type="ECO:0000313" key="3">
    <source>
        <dbReference type="EMBL" id="PQA90186.1"/>
    </source>
</evidence>
<dbReference type="REBASE" id="265744">
    <property type="entry name" value="Cpi21068ORF14965P"/>
</dbReference>
<dbReference type="STRING" id="551459.SAMN05421796_10723"/>
<name>A0A1N7N8C5_9FLAO</name>
<proteinExistence type="predicted"/>
<dbReference type="OrthoDB" id="436461at2"/>
<feature type="region of interest" description="Disordered" evidence="1">
    <location>
        <begin position="923"/>
        <end position="942"/>
    </location>
</feature>
<dbReference type="SUPFAM" id="SSF52540">
    <property type="entry name" value="P-loop containing nucleoside triphosphate hydrolases"/>
    <property type="match status" value="1"/>
</dbReference>
<feature type="domain" description="Putative endonuclease Z1" evidence="2">
    <location>
        <begin position="426"/>
        <end position="668"/>
    </location>
</feature>
<dbReference type="InterPro" id="IPR027417">
    <property type="entry name" value="P-loop_NTPase"/>
</dbReference>
<gene>
    <name evidence="3" type="ORF">B0A70_14965</name>
    <name evidence="4" type="ORF">SAMN05421796_10723</name>
</gene>
<protein>
    <submittedName>
        <fullName evidence="4">Z1 domain-containing protein</fullName>
    </submittedName>
</protein>